<dbReference type="RefSeq" id="WP_207250138.1">
    <property type="nucleotide sequence ID" value="NZ_JAFMPM010000006.1"/>
</dbReference>
<gene>
    <name evidence="2" type="ORF">J1836_007040</name>
    <name evidence="1" type="ORF">J1836_05785</name>
</gene>
<keyword evidence="3" id="KW-1185">Reference proteome</keyword>
<protein>
    <submittedName>
        <fullName evidence="2">Uncharacterized protein</fullName>
    </submittedName>
</protein>
<proteinExistence type="predicted"/>
<dbReference type="EMBL" id="CP072748">
    <property type="protein sequence ID" value="QTX12077.1"/>
    <property type="molecule type" value="Genomic_DNA"/>
</dbReference>
<organism evidence="2">
    <name type="scientific">Thiothrix fructosivorans</name>
    <dbReference type="NCBI Taxonomy" id="111770"/>
    <lineage>
        <taxon>Bacteria</taxon>
        <taxon>Pseudomonadati</taxon>
        <taxon>Pseudomonadota</taxon>
        <taxon>Gammaproteobacteria</taxon>
        <taxon>Thiotrichales</taxon>
        <taxon>Thiotrichaceae</taxon>
        <taxon>Thiothrix</taxon>
    </lineage>
</organism>
<evidence type="ECO:0000313" key="1">
    <source>
        <dbReference type="EMBL" id="MBO0612443.1"/>
    </source>
</evidence>
<reference evidence="2" key="2">
    <citation type="submission" date="2021-04" db="EMBL/GenBank/DDBJ databases">
        <title>Complete Genome and methylome analysis of Thiothrix fructosivorans ATCC 49748.</title>
        <authorList>
            <person name="Fomenkov A."/>
            <person name="Sun L."/>
            <person name="Vincze T."/>
            <person name="Grabovich M.Y."/>
            <person name="Roberts R.J."/>
        </authorList>
    </citation>
    <scope>NUCLEOTIDE SEQUENCE</scope>
    <source>
        <strain evidence="2">ATCC 49748</strain>
    </source>
</reference>
<reference evidence="1 3" key="1">
    <citation type="submission" date="2021-03" db="EMBL/GenBank/DDBJ databases">
        <title>Draft genome and methylome analysis of Thiotrix fructosivoruns ATCC 49748.</title>
        <authorList>
            <person name="Fomenkov A."/>
            <person name="Grabovich M.Y."/>
            <person name="Roberts R.J."/>
        </authorList>
    </citation>
    <scope>NUCLEOTIDE SEQUENCE [LARGE SCALE GENOMIC DNA]</scope>
    <source>
        <strain evidence="1 3">ATCC 49748</strain>
    </source>
</reference>
<name>A0A8B0SQV8_9GAMM</name>
<dbReference type="Proteomes" id="UP000664466">
    <property type="component" value="Unassembled WGS sequence"/>
</dbReference>
<accession>A0A8B0SQV8</accession>
<evidence type="ECO:0000313" key="3">
    <source>
        <dbReference type="Proteomes" id="UP000664466"/>
    </source>
</evidence>
<sequence>MLALAKDEANPLHPAAFQLLGKLQATEALPLLESSLQTLEQEYRAWRDSRDQHPADDADSETFAQWQQAVKKATPKHAYLAAHYGYALAQIDRAKGMQALAHDLADVREGASIGFALAATPDTLQVLDAAQGQRKTAEPLFQQAVFHAIDKALTRLETAADDKALASLESWQVAIQSRSDADAVRQRLSWTISMIKHYKALDKEFKGRYGVERVKDATNKVQ</sequence>
<evidence type="ECO:0000313" key="2">
    <source>
        <dbReference type="EMBL" id="QTX12077.1"/>
    </source>
</evidence>
<dbReference type="EMBL" id="JAFMPM010000006">
    <property type="protein sequence ID" value="MBO0612443.1"/>
    <property type="molecule type" value="Genomic_DNA"/>
</dbReference>
<dbReference type="AlphaFoldDB" id="A0A8B0SQV8"/>